<evidence type="ECO:0000313" key="6">
    <source>
        <dbReference type="Proteomes" id="UP000238701"/>
    </source>
</evidence>
<dbReference type="EMBL" id="OMOD01000046">
    <property type="protein sequence ID" value="SPF35117.1"/>
    <property type="molecule type" value="Genomic_DNA"/>
</dbReference>
<proteinExistence type="predicted"/>
<dbReference type="InterPro" id="IPR000192">
    <property type="entry name" value="Aminotrans_V_dom"/>
</dbReference>
<dbReference type="GO" id="GO:0043420">
    <property type="term" value="P:anthranilate metabolic process"/>
    <property type="evidence" value="ECO:0007669"/>
    <property type="project" value="TreeGrafter"/>
</dbReference>
<evidence type="ECO:0000256" key="1">
    <source>
        <dbReference type="ARBA" id="ARBA00022642"/>
    </source>
</evidence>
<dbReference type="InterPro" id="IPR010111">
    <property type="entry name" value="Kynureninase"/>
</dbReference>
<keyword evidence="1" id="KW-0662">Pyridine nucleotide biosynthesis</keyword>
<dbReference type="Gene3D" id="3.40.640.10">
    <property type="entry name" value="Type I PLP-dependent aspartate aminotransferase-like (Major domain)"/>
    <property type="match status" value="1"/>
</dbReference>
<keyword evidence="3" id="KW-0663">Pyridoxal phosphate</keyword>
<dbReference type="GO" id="GO:0030170">
    <property type="term" value="F:pyridoxal phosphate binding"/>
    <property type="evidence" value="ECO:0007669"/>
    <property type="project" value="InterPro"/>
</dbReference>
<feature type="domain" description="Aminotransferase class V" evidence="4">
    <location>
        <begin position="32"/>
        <end position="350"/>
    </location>
</feature>
<dbReference type="InterPro" id="IPR015421">
    <property type="entry name" value="PyrdxlP-dep_Trfase_major"/>
</dbReference>
<protein>
    <submittedName>
        <fullName evidence="5">Kynureninase</fullName>
        <ecNumber evidence="5">3.7.1.3</ecNumber>
    </submittedName>
</protein>
<dbReference type="PANTHER" id="PTHR14084:SF0">
    <property type="entry name" value="KYNURENINASE"/>
    <property type="match status" value="1"/>
</dbReference>
<dbReference type="Proteomes" id="UP000238701">
    <property type="component" value="Unassembled WGS sequence"/>
</dbReference>
<evidence type="ECO:0000313" key="5">
    <source>
        <dbReference type="EMBL" id="SPF35117.1"/>
    </source>
</evidence>
<gene>
    <name evidence="5" type="ORF">SBA1_140007</name>
</gene>
<dbReference type="AlphaFoldDB" id="A0A2U3K6C7"/>
<keyword evidence="2 5" id="KW-0378">Hydrolase</keyword>
<dbReference type="Pfam" id="PF00266">
    <property type="entry name" value="Aminotran_5"/>
    <property type="match status" value="1"/>
</dbReference>
<dbReference type="PANTHER" id="PTHR14084">
    <property type="entry name" value="KYNURENINASE"/>
    <property type="match status" value="1"/>
</dbReference>
<name>A0A2U3K6C7_9BACT</name>
<dbReference type="InterPro" id="IPR015424">
    <property type="entry name" value="PyrdxlP-dep_Trfase"/>
</dbReference>
<sequence length="390" mass="44017">MNFMSDDLLRYRSEFPILERTNYMISNSLGAMPRAVYDALKGYADIWATRGVRAWEERWWMLALEVGNELGVLMNAPKDSVSVHQNVTTCQAVVASCFDFSGKRNKVVYSDMNFPSLMYFWEAQRPYGARVYMIKTDDGITVPTERLTDAIDERTLVVPISHVIFRSSYVNDARAIIEKAHQVGAHVVLDTFQSLGSVPVDVQALDVDFACGGVLKWLCGGPGVAYLYVRPDLGRKLEPKLTGWFAHQDSMAFETGPIRYTDPPFRFMNGTTHIPALEACRPGLKIIREVGVERIREKSKRQTNRLIELADQHGWRLNTPRDVEKRGGTVSIDMPDSQQVSCELLARDILVDWRPKAGVRFSPHFYNTDAEVDAAIAAVDEILKSRHVAV</sequence>
<dbReference type="SUPFAM" id="SSF53383">
    <property type="entry name" value="PLP-dependent transferases"/>
    <property type="match status" value="1"/>
</dbReference>
<dbReference type="GO" id="GO:0009435">
    <property type="term" value="P:NAD+ biosynthetic process"/>
    <property type="evidence" value="ECO:0007669"/>
    <property type="project" value="InterPro"/>
</dbReference>
<reference evidence="6" key="1">
    <citation type="submission" date="2018-02" db="EMBL/GenBank/DDBJ databases">
        <authorList>
            <person name="Hausmann B."/>
        </authorList>
    </citation>
    <scope>NUCLEOTIDE SEQUENCE [LARGE SCALE GENOMIC DNA]</scope>
    <source>
        <strain evidence="6">Peat soil MAG SbA1</strain>
    </source>
</reference>
<evidence type="ECO:0000259" key="4">
    <source>
        <dbReference type="Pfam" id="PF00266"/>
    </source>
</evidence>
<dbReference type="GO" id="GO:0005737">
    <property type="term" value="C:cytoplasm"/>
    <property type="evidence" value="ECO:0007669"/>
    <property type="project" value="InterPro"/>
</dbReference>
<dbReference type="InterPro" id="IPR015422">
    <property type="entry name" value="PyrdxlP-dep_Trfase_small"/>
</dbReference>
<dbReference type="GO" id="GO:0030429">
    <property type="term" value="F:kynureninase activity"/>
    <property type="evidence" value="ECO:0007669"/>
    <property type="project" value="UniProtKB-EC"/>
</dbReference>
<dbReference type="Gene3D" id="3.90.1150.10">
    <property type="entry name" value="Aspartate Aminotransferase, domain 1"/>
    <property type="match status" value="1"/>
</dbReference>
<dbReference type="EC" id="3.7.1.3" evidence="5"/>
<dbReference type="GO" id="GO:0019441">
    <property type="term" value="P:L-tryptophan catabolic process to kynurenine"/>
    <property type="evidence" value="ECO:0007669"/>
    <property type="project" value="TreeGrafter"/>
</dbReference>
<organism evidence="5 6">
    <name type="scientific">Candidatus Sulfotelmatobacter kueseliae</name>
    <dbReference type="NCBI Taxonomy" id="2042962"/>
    <lineage>
        <taxon>Bacteria</taxon>
        <taxon>Pseudomonadati</taxon>
        <taxon>Acidobacteriota</taxon>
        <taxon>Terriglobia</taxon>
        <taxon>Terriglobales</taxon>
        <taxon>Candidatus Korobacteraceae</taxon>
        <taxon>Candidatus Sulfotelmatobacter</taxon>
    </lineage>
</organism>
<evidence type="ECO:0000256" key="2">
    <source>
        <dbReference type="ARBA" id="ARBA00022801"/>
    </source>
</evidence>
<evidence type="ECO:0000256" key="3">
    <source>
        <dbReference type="ARBA" id="ARBA00022898"/>
    </source>
</evidence>
<accession>A0A2U3K6C7</accession>